<dbReference type="Proteomes" id="UP000484988">
    <property type="component" value="Unassembled WGS sequence"/>
</dbReference>
<dbReference type="InterPro" id="IPR006037">
    <property type="entry name" value="RCK_C"/>
</dbReference>
<dbReference type="EMBL" id="BLLG01000013">
    <property type="protein sequence ID" value="GFH38055.1"/>
    <property type="molecule type" value="Genomic_DNA"/>
</dbReference>
<dbReference type="InterPro" id="IPR036721">
    <property type="entry name" value="RCK_C_sf"/>
</dbReference>
<evidence type="ECO:0000313" key="4">
    <source>
        <dbReference type="Proteomes" id="UP000484988"/>
    </source>
</evidence>
<name>A0A6A0B030_9ACTN</name>
<feature type="domain" description="RCK C-terminal" evidence="2">
    <location>
        <begin position="156"/>
        <end position="240"/>
    </location>
</feature>
<dbReference type="Pfam" id="PF25991">
    <property type="entry name" value="KhtT_N"/>
    <property type="match status" value="1"/>
</dbReference>
<dbReference type="PROSITE" id="PS51202">
    <property type="entry name" value="RCK_C"/>
    <property type="match status" value="1"/>
</dbReference>
<dbReference type="PANTHER" id="PTHR30445:SF8">
    <property type="entry name" value="K(+)_H(+) ANTIPORTER SUBUNIT KHTT"/>
    <property type="match status" value="1"/>
</dbReference>
<comment type="caution">
    <text evidence="3">The sequence shown here is derived from an EMBL/GenBank/DDBJ whole genome shotgun (WGS) entry which is preliminary data.</text>
</comment>
<proteinExistence type="predicted"/>
<protein>
    <recommendedName>
        <fullName evidence="2">RCK C-terminal domain-containing protein</fullName>
    </recommendedName>
</protein>
<dbReference type="InterPro" id="IPR058776">
    <property type="entry name" value="KhtT-like_N"/>
</dbReference>
<reference evidence="3 4" key="1">
    <citation type="submission" date="2020-02" db="EMBL/GenBank/DDBJ databases">
        <title>Whole Genome Shotgun Sequence of Streptomyces sp. strain CWH03.</title>
        <authorList>
            <person name="Dohra H."/>
            <person name="Kodani S."/>
            <person name="Yamamura H."/>
        </authorList>
    </citation>
    <scope>NUCLEOTIDE SEQUENCE [LARGE SCALE GENOMIC DNA]</scope>
    <source>
        <strain evidence="3 4">CWH03</strain>
    </source>
</reference>
<evidence type="ECO:0000313" key="3">
    <source>
        <dbReference type="EMBL" id="GFH38055.1"/>
    </source>
</evidence>
<keyword evidence="4" id="KW-1185">Reference proteome</keyword>
<accession>A0A6A0B030</accession>
<gene>
    <name evidence="3" type="ORF">SCWH03_42950</name>
</gene>
<evidence type="ECO:0000259" key="2">
    <source>
        <dbReference type="PROSITE" id="PS51202"/>
    </source>
</evidence>
<dbReference type="GO" id="GO:0006813">
    <property type="term" value="P:potassium ion transport"/>
    <property type="evidence" value="ECO:0007669"/>
    <property type="project" value="InterPro"/>
</dbReference>
<organism evidence="3 4">
    <name type="scientific">Streptomyces pacificus</name>
    <dbReference type="NCBI Taxonomy" id="2705029"/>
    <lineage>
        <taxon>Bacteria</taxon>
        <taxon>Bacillati</taxon>
        <taxon>Actinomycetota</taxon>
        <taxon>Actinomycetes</taxon>
        <taxon>Kitasatosporales</taxon>
        <taxon>Streptomycetaceae</taxon>
        <taxon>Streptomyces</taxon>
    </lineage>
</organism>
<dbReference type="InterPro" id="IPR050144">
    <property type="entry name" value="AAE_transporter"/>
</dbReference>
<feature type="region of interest" description="Disordered" evidence="1">
    <location>
        <begin position="17"/>
        <end position="39"/>
    </location>
</feature>
<evidence type="ECO:0000256" key="1">
    <source>
        <dbReference type="SAM" id="MobiDB-lite"/>
    </source>
</evidence>
<sequence>MTCAATVAADTRICALTSDPAGDPSSARTRAPHRGRRPLTPDIVFESRGEMAAWQIAARAGRTARRRGMYISPQDQRGWAVPASRMSTTPLPGIGVQYDLSTREHRHLSVVAHRDGTRTVNVYRADDPDACAQSLHLSPMETASLIDALMPDHHSPNVLHTTDLGLVAERIELSAYSHWNGRVLGEMRMRTETGASVVAVLRRAEAIPSPAPDFRLAGGDTLIVIGTREGIEAAAAILGRE</sequence>
<dbReference type="AlphaFoldDB" id="A0A6A0B030"/>
<dbReference type="Gene3D" id="3.30.70.1450">
    <property type="entry name" value="Regulator of K+ conductance, C-terminal domain"/>
    <property type="match status" value="1"/>
</dbReference>
<dbReference type="PANTHER" id="PTHR30445">
    <property type="entry name" value="K(+)_H(+) ANTIPORTER SUBUNIT KHTT"/>
    <property type="match status" value="1"/>
</dbReference>
<dbReference type="GO" id="GO:0008324">
    <property type="term" value="F:monoatomic cation transmembrane transporter activity"/>
    <property type="evidence" value="ECO:0007669"/>
    <property type="project" value="InterPro"/>
</dbReference>
<dbReference type="SUPFAM" id="SSF116726">
    <property type="entry name" value="TrkA C-terminal domain-like"/>
    <property type="match status" value="1"/>
</dbReference>
<dbReference type="Pfam" id="PF02080">
    <property type="entry name" value="TrkA_C"/>
    <property type="match status" value="1"/>
</dbReference>